<dbReference type="AlphaFoldDB" id="A0A165FQ27"/>
<dbReference type="EMBL" id="KV423968">
    <property type="protein sequence ID" value="KZT57055.1"/>
    <property type="molecule type" value="Genomic_DNA"/>
</dbReference>
<name>A0A165FQ27_9BASI</name>
<organism evidence="2 3">
    <name type="scientific">Calocera cornea HHB12733</name>
    <dbReference type="NCBI Taxonomy" id="1353952"/>
    <lineage>
        <taxon>Eukaryota</taxon>
        <taxon>Fungi</taxon>
        <taxon>Dikarya</taxon>
        <taxon>Basidiomycota</taxon>
        <taxon>Agaricomycotina</taxon>
        <taxon>Dacrymycetes</taxon>
        <taxon>Dacrymycetales</taxon>
        <taxon>Dacrymycetaceae</taxon>
        <taxon>Calocera</taxon>
    </lineage>
</organism>
<accession>A0A165FQ27</accession>
<feature type="compositionally biased region" description="Basic and acidic residues" evidence="1">
    <location>
        <begin position="385"/>
        <end position="405"/>
    </location>
</feature>
<gene>
    <name evidence="2" type="ORF">CALCODRAFT_509026</name>
</gene>
<feature type="compositionally biased region" description="Polar residues" evidence="1">
    <location>
        <begin position="373"/>
        <end position="384"/>
    </location>
</feature>
<dbReference type="InParanoid" id="A0A165FQ27"/>
<evidence type="ECO:0000313" key="2">
    <source>
        <dbReference type="EMBL" id="KZT57055.1"/>
    </source>
</evidence>
<evidence type="ECO:0000256" key="1">
    <source>
        <dbReference type="SAM" id="MobiDB-lite"/>
    </source>
</evidence>
<sequence>MNKALFTAECIGKVSVIDISDLASPVPPAPNPKTEDALPTRHRVTPRPQSCSSSPSKTVYLYSSLRREAAAQVLTSRYLGRLYEVLAFLPTGSGRREEEPMIDWISHAINVIVLVIVAQKSQNASFLPGWISQWIVIPLDQATARTTDAALYLAICRPLRSTANEALRKSILRCGMAPYGSAATLRAVSEWMKQSATAWYLIHHAFGIEYQVPWVLNNSIIREFDWGMDLPPPTVLVPDRLPPLGSFICWSSGLCRHLFDSTVEDKEVFMDEWMASLTQLNLALSFYYELEIPYDEWFCNQLKMTLSMVAEITRQGQAVSPLDLKFVPDELLTESGLRSGNGSGNMVDVSIQELVDPPSAAACEDDEEIPIRTGTSSPPNGPSTEKSRPETHTPEETECRSRAERLGNFGPELLAEDTTRIAVEGMAEFFVQPTFNCLAERLGNVEDMFGVGYKPISKVHDTG</sequence>
<protein>
    <submittedName>
        <fullName evidence="2">Uncharacterized protein</fullName>
    </submittedName>
</protein>
<feature type="region of interest" description="Disordered" evidence="1">
    <location>
        <begin position="359"/>
        <end position="408"/>
    </location>
</feature>
<evidence type="ECO:0000313" key="3">
    <source>
        <dbReference type="Proteomes" id="UP000076842"/>
    </source>
</evidence>
<feature type="region of interest" description="Disordered" evidence="1">
    <location>
        <begin position="25"/>
        <end position="55"/>
    </location>
</feature>
<reference evidence="2 3" key="1">
    <citation type="journal article" date="2016" name="Mol. Biol. Evol.">
        <title>Comparative Genomics of Early-Diverging Mushroom-Forming Fungi Provides Insights into the Origins of Lignocellulose Decay Capabilities.</title>
        <authorList>
            <person name="Nagy L.G."/>
            <person name="Riley R."/>
            <person name="Tritt A."/>
            <person name="Adam C."/>
            <person name="Daum C."/>
            <person name="Floudas D."/>
            <person name="Sun H."/>
            <person name="Yadav J.S."/>
            <person name="Pangilinan J."/>
            <person name="Larsson K.H."/>
            <person name="Matsuura K."/>
            <person name="Barry K."/>
            <person name="Labutti K."/>
            <person name="Kuo R."/>
            <person name="Ohm R.A."/>
            <person name="Bhattacharya S.S."/>
            <person name="Shirouzu T."/>
            <person name="Yoshinaga Y."/>
            <person name="Martin F.M."/>
            <person name="Grigoriev I.V."/>
            <person name="Hibbett D.S."/>
        </authorList>
    </citation>
    <scope>NUCLEOTIDE SEQUENCE [LARGE SCALE GENOMIC DNA]</scope>
    <source>
        <strain evidence="2 3">HHB12733</strain>
    </source>
</reference>
<dbReference type="Proteomes" id="UP000076842">
    <property type="component" value="Unassembled WGS sequence"/>
</dbReference>
<keyword evidence="3" id="KW-1185">Reference proteome</keyword>
<proteinExistence type="predicted"/>